<dbReference type="InterPro" id="IPR016071">
    <property type="entry name" value="Staphylococal_nuclease_OB-fold"/>
</dbReference>
<dbReference type="InterPro" id="IPR035437">
    <property type="entry name" value="SNase_OB-fold_sf"/>
</dbReference>
<reference evidence="6 7" key="1">
    <citation type="submission" date="2019-07" db="EMBL/GenBank/DDBJ databases">
        <title>Insights of Desulfuromonas acetexigens electromicrobiology.</title>
        <authorList>
            <person name="Katuri K."/>
            <person name="Sapireddy V."/>
            <person name="Shaw D.R."/>
            <person name="Saikaly P."/>
        </authorList>
    </citation>
    <scope>NUCLEOTIDE SEQUENCE [LARGE SCALE GENOMIC DNA]</scope>
    <source>
        <strain evidence="6 7">2873</strain>
    </source>
</reference>
<dbReference type="SMART" id="SM00318">
    <property type="entry name" value="SNc"/>
    <property type="match status" value="1"/>
</dbReference>
<dbReference type="GO" id="GO:0016787">
    <property type="term" value="F:hydrolase activity"/>
    <property type="evidence" value="ECO:0007669"/>
    <property type="project" value="UniProtKB-KW"/>
</dbReference>
<feature type="signal peptide" evidence="4">
    <location>
        <begin position="1"/>
        <end position="28"/>
    </location>
</feature>
<dbReference type="PANTHER" id="PTHR12302:SF3">
    <property type="entry name" value="SERINE_THREONINE-PROTEIN KINASE 31"/>
    <property type="match status" value="1"/>
</dbReference>
<keyword evidence="2" id="KW-0255">Endonuclease</keyword>
<dbReference type="Gene3D" id="2.40.50.90">
    <property type="match status" value="1"/>
</dbReference>
<evidence type="ECO:0000256" key="4">
    <source>
        <dbReference type="SAM" id="SignalP"/>
    </source>
</evidence>
<dbReference type="PROSITE" id="PS50830">
    <property type="entry name" value="TNASE_3"/>
    <property type="match status" value="1"/>
</dbReference>
<protein>
    <recommendedName>
        <fullName evidence="5">TNase-like domain-containing protein</fullName>
    </recommendedName>
</protein>
<dbReference type="PANTHER" id="PTHR12302">
    <property type="entry name" value="EBNA2 BINDING PROTEIN P100"/>
    <property type="match status" value="1"/>
</dbReference>
<dbReference type="GO" id="GO:0004519">
    <property type="term" value="F:endonuclease activity"/>
    <property type="evidence" value="ECO:0007669"/>
    <property type="project" value="UniProtKB-KW"/>
</dbReference>
<evidence type="ECO:0000256" key="1">
    <source>
        <dbReference type="ARBA" id="ARBA00022722"/>
    </source>
</evidence>
<proteinExistence type="predicted"/>
<keyword evidence="7" id="KW-1185">Reference proteome</keyword>
<comment type="caution">
    <text evidence="6">The sequence shown here is derived from an EMBL/GenBank/DDBJ whole genome shotgun (WGS) entry which is preliminary data.</text>
</comment>
<sequence>MRSFSPFRFFWILLFPLLLLLFFGCADAGQGEVGGRVSWVHDGDTLKVDGIGTVRMIGVDVPETAASERDRYLRRQGVSSPIQRQTAKKALHFVIDEAKGKTVRLRFDGDRQDRHGRTLAYVILPDGRNLNRLLLEEGLAAVYRRFDFQLKKEFLAAEKEARDAGRGMWKK</sequence>
<dbReference type="Pfam" id="PF00565">
    <property type="entry name" value="SNase"/>
    <property type="match status" value="1"/>
</dbReference>
<gene>
    <name evidence="6" type="ORF">FL622_07175</name>
</gene>
<dbReference type="OrthoDB" id="4376109at2"/>
<keyword evidence="3" id="KW-0378">Hydrolase</keyword>
<dbReference type="SUPFAM" id="SSF50199">
    <property type="entry name" value="Staphylococcal nuclease"/>
    <property type="match status" value="1"/>
</dbReference>
<accession>A0A550JGP1</accession>
<evidence type="ECO:0000313" key="6">
    <source>
        <dbReference type="EMBL" id="TRO82351.1"/>
    </source>
</evidence>
<feature type="domain" description="TNase-like" evidence="5">
    <location>
        <begin position="31"/>
        <end position="171"/>
    </location>
</feature>
<evidence type="ECO:0000256" key="2">
    <source>
        <dbReference type="ARBA" id="ARBA00022759"/>
    </source>
</evidence>
<feature type="chain" id="PRO_5022101903" description="TNase-like domain-containing protein" evidence="4">
    <location>
        <begin position="29"/>
        <end position="171"/>
    </location>
</feature>
<dbReference type="EMBL" id="VJVV01000004">
    <property type="protein sequence ID" value="TRO82351.1"/>
    <property type="molecule type" value="Genomic_DNA"/>
</dbReference>
<organism evidence="6 7">
    <name type="scientific">Trichloromonas acetexigens</name>
    <dbReference type="NCBI Taxonomy" id="38815"/>
    <lineage>
        <taxon>Bacteria</taxon>
        <taxon>Pseudomonadati</taxon>
        <taxon>Thermodesulfobacteriota</taxon>
        <taxon>Desulfuromonadia</taxon>
        <taxon>Desulfuromonadales</taxon>
        <taxon>Trichloromonadaceae</taxon>
        <taxon>Trichloromonas</taxon>
    </lineage>
</organism>
<dbReference type="RefSeq" id="WP_092057402.1">
    <property type="nucleotide sequence ID" value="NZ_FOJJ01000034.1"/>
</dbReference>
<evidence type="ECO:0000256" key="3">
    <source>
        <dbReference type="ARBA" id="ARBA00022801"/>
    </source>
</evidence>
<name>A0A550JGP1_9BACT</name>
<keyword evidence="4" id="KW-0732">Signal</keyword>
<evidence type="ECO:0000313" key="7">
    <source>
        <dbReference type="Proteomes" id="UP000317155"/>
    </source>
</evidence>
<dbReference type="AlphaFoldDB" id="A0A550JGP1"/>
<dbReference type="PROSITE" id="PS51257">
    <property type="entry name" value="PROKAR_LIPOPROTEIN"/>
    <property type="match status" value="1"/>
</dbReference>
<evidence type="ECO:0000259" key="5">
    <source>
        <dbReference type="PROSITE" id="PS50830"/>
    </source>
</evidence>
<dbReference type="Proteomes" id="UP000317155">
    <property type="component" value="Unassembled WGS sequence"/>
</dbReference>
<keyword evidence="1" id="KW-0540">Nuclease</keyword>